<feature type="transmembrane region" description="Helical" evidence="1">
    <location>
        <begin position="135"/>
        <end position="153"/>
    </location>
</feature>
<dbReference type="Proteomes" id="UP000253090">
    <property type="component" value="Unassembled WGS sequence"/>
</dbReference>
<evidence type="ECO:0000313" key="3">
    <source>
        <dbReference type="EMBL" id="RCX20613.1"/>
    </source>
</evidence>
<dbReference type="InterPro" id="IPR000160">
    <property type="entry name" value="GGDEF_dom"/>
</dbReference>
<organism evidence="3 4">
    <name type="scientific">Fontibacillus phaseoli</name>
    <dbReference type="NCBI Taxonomy" id="1416533"/>
    <lineage>
        <taxon>Bacteria</taxon>
        <taxon>Bacillati</taxon>
        <taxon>Bacillota</taxon>
        <taxon>Bacilli</taxon>
        <taxon>Bacillales</taxon>
        <taxon>Paenibacillaceae</taxon>
        <taxon>Fontibacillus</taxon>
    </lineage>
</organism>
<name>A0A369BGD8_9BACL</name>
<dbReference type="InterPro" id="IPR043128">
    <property type="entry name" value="Rev_trsase/Diguanyl_cyclase"/>
</dbReference>
<dbReference type="PROSITE" id="PS50887">
    <property type="entry name" value="GGDEF"/>
    <property type="match status" value="1"/>
</dbReference>
<dbReference type="NCBIfam" id="TIGR00254">
    <property type="entry name" value="GGDEF"/>
    <property type="match status" value="1"/>
</dbReference>
<feature type="transmembrane region" description="Helical" evidence="1">
    <location>
        <begin position="159"/>
        <end position="177"/>
    </location>
</feature>
<evidence type="ECO:0000313" key="4">
    <source>
        <dbReference type="Proteomes" id="UP000253090"/>
    </source>
</evidence>
<dbReference type="GO" id="GO:0052621">
    <property type="term" value="F:diguanylate cyclase activity"/>
    <property type="evidence" value="ECO:0007669"/>
    <property type="project" value="TreeGrafter"/>
</dbReference>
<keyword evidence="1" id="KW-0812">Transmembrane</keyword>
<accession>A0A369BGD8</accession>
<dbReference type="SUPFAM" id="SSF55073">
    <property type="entry name" value="Nucleotide cyclase"/>
    <property type="match status" value="1"/>
</dbReference>
<dbReference type="CDD" id="cd01949">
    <property type="entry name" value="GGDEF"/>
    <property type="match status" value="1"/>
</dbReference>
<keyword evidence="1" id="KW-1133">Transmembrane helix</keyword>
<dbReference type="AlphaFoldDB" id="A0A369BGD8"/>
<dbReference type="PANTHER" id="PTHR45138:SF9">
    <property type="entry name" value="DIGUANYLATE CYCLASE DGCM-RELATED"/>
    <property type="match status" value="1"/>
</dbReference>
<evidence type="ECO:0000256" key="1">
    <source>
        <dbReference type="SAM" id="Phobius"/>
    </source>
</evidence>
<feature type="transmembrane region" description="Helical" evidence="1">
    <location>
        <begin position="189"/>
        <end position="208"/>
    </location>
</feature>
<reference evidence="3 4" key="1">
    <citation type="submission" date="2018-07" db="EMBL/GenBank/DDBJ databases">
        <title>Genomic Encyclopedia of Type Strains, Phase III (KMG-III): the genomes of soil and plant-associated and newly described type strains.</title>
        <authorList>
            <person name="Whitman W."/>
        </authorList>
    </citation>
    <scope>NUCLEOTIDE SEQUENCE [LARGE SCALE GENOMIC DNA]</scope>
    <source>
        <strain evidence="3 4">CECT 8333</strain>
    </source>
</reference>
<feature type="domain" description="GGDEF" evidence="2">
    <location>
        <begin position="290"/>
        <end position="422"/>
    </location>
</feature>
<keyword evidence="1" id="KW-0472">Membrane</keyword>
<protein>
    <submittedName>
        <fullName evidence="3">Diguanylate cyclase</fullName>
    </submittedName>
</protein>
<dbReference type="Pfam" id="PF00990">
    <property type="entry name" value="GGDEF"/>
    <property type="match status" value="1"/>
</dbReference>
<dbReference type="EMBL" id="QPJW01000003">
    <property type="protein sequence ID" value="RCX20613.1"/>
    <property type="molecule type" value="Genomic_DNA"/>
</dbReference>
<keyword evidence="4" id="KW-1185">Reference proteome</keyword>
<dbReference type="SMART" id="SM00267">
    <property type="entry name" value="GGDEF"/>
    <property type="match status" value="1"/>
</dbReference>
<feature type="transmembrane region" description="Helical" evidence="1">
    <location>
        <begin position="46"/>
        <end position="66"/>
    </location>
</feature>
<dbReference type="PANTHER" id="PTHR45138">
    <property type="entry name" value="REGULATORY COMPONENTS OF SENSORY TRANSDUCTION SYSTEM"/>
    <property type="match status" value="1"/>
</dbReference>
<dbReference type="InterPro" id="IPR029787">
    <property type="entry name" value="Nucleotide_cyclase"/>
</dbReference>
<proteinExistence type="predicted"/>
<dbReference type="GO" id="GO:0005886">
    <property type="term" value="C:plasma membrane"/>
    <property type="evidence" value="ECO:0007669"/>
    <property type="project" value="TreeGrafter"/>
</dbReference>
<feature type="transmembrane region" description="Helical" evidence="1">
    <location>
        <begin position="86"/>
        <end position="114"/>
    </location>
</feature>
<evidence type="ECO:0000259" key="2">
    <source>
        <dbReference type="PROSITE" id="PS50887"/>
    </source>
</evidence>
<dbReference type="InterPro" id="IPR050469">
    <property type="entry name" value="Diguanylate_Cyclase"/>
</dbReference>
<dbReference type="GO" id="GO:1902201">
    <property type="term" value="P:negative regulation of bacterial-type flagellum-dependent cell motility"/>
    <property type="evidence" value="ECO:0007669"/>
    <property type="project" value="TreeGrafter"/>
</dbReference>
<sequence length="435" mass="48789">MEKKDFSITLAKGLGNISDFIVINFRLGQETDDLNIMPFILDMKTVFVLLALGHLFTVLLITAYRYRQAKDTAVNTFYVSKWFQSATWGILAIPGLAFQMAFLSLANSIFLCGVALETMALLKVTGGYGGRSRRYYYLLMLLSIGAYNLVVLFHNAEVLRISIVSLSIAAFLFPPVLRMTGSKERSTLSMLVGYMYFIVAVALLVRTGMSWFSTGVVTMFEPNLYRNLSFLCLYLIMTLGNTGFVLLSKERADTELLKLASYDDLTGALNRRTFILEAKRNLAIYEKKQMPVSFILLDLDEFKTINDTYGHDIGDEVLRDFSDKMRGQLKEGDLFGRYGGDEFAILLPGADELKSDEAAESLKLSVEQAPCGGRLFEYSISVGVITVVPGPEVPLERLYQSSDKALYLAKQAGRNRVARTRLEEHEKGTDEWTSQ</sequence>
<dbReference type="FunFam" id="3.30.70.270:FF:000001">
    <property type="entry name" value="Diguanylate cyclase domain protein"/>
    <property type="match status" value="1"/>
</dbReference>
<dbReference type="GO" id="GO:0043709">
    <property type="term" value="P:cell adhesion involved in single-species biofilm formation"/>
    <property type="evidence" value="ECO:0007669"/>
    <property type="project" value="TreeGrafter"/>
</dbReference>
<gene>
    <name evidence="3" type="ORF">DFP94_103344</name>
</gene>
<feature type="transmembrane region" description="Helical" evidence="1">
    <location>
        <begin position="228"/>
        <end position="248"/>
    </location>
</feature>
<dbReference type="Gene3D" id="3.30.70.270">
    <property type="match status" value="1"/>
</dbReference>
<comment type="caution">
    <text evidence="3">The sequence shown here is derived from an EMBL/GenBank/DDBJ whole genome shotgun (WGS) entry which is preliminary data.</text>
</comment>